<feature type="compositionally biased region" description="Basic and acidic residues" evidence="1">
    <location>
        <begin position="335"/>
        <end position="344"/>
    </location>
</feature>
<gene>
    <name evidence="3" type="primary">20353174</name>
    <name evidence="2" type="ORF">GGTG_12716</name>
</gene>
<name>J3PGT6_GAET3</name>
<feature type="compositionally biased region" description="Polar residues" evidence="1">
    <location>
        <begin position="17"/>
        <end position="28"/>
    </location>
</feature>
<dbReference type="OrthoDB" id="10611669at2759"/>
<dbReference type="VEuPathDB" id="FungiDB:GGTG_12716"/>
<feature type="region of interest" description="Disordered" evidence="1">
    <location>
        <begin position="1"/>
        <end position="28"/>
    </location>
</feature>
<feature type="compositionally biased region" description="Low complexity" evidence="1">
    <location>
        <begin position="263"/>
        <end position="281"/>
    </location>
</feature>
<feature type="compositionally biased region" description="Pro residues" evidence="1">
    <location>
        <begin position="308"/>
        <end position="320"/>
    </location>
</feature>
<reference evidence="2" key="3">
    <citation type="submission" date="2010-09" db="EMBL/GenBank/DDBJ databases">
        <title>Annotation of Gaeumannomyces graminis var. tritici R3-111a-1.</title>
        <authorList>
            <consortium name="The Broad Institute Genome Sequencing Platform"/>
            <person name="Ma L.-J."/>
            <person name="Dead R."/>
            <person name="Young S.K."/>
            <person name="Zeng Q."/>
            <person name="Gargeya S."/>
            <person name="Fitzgerald M."/>
            <person name="Haas B."/>
            <person name="Abouelleil A."/>
            <person name="Alvarado L."/>
            <person name="Arachchi H.M."/>
            <person name="Berlin A."/>
            <person name="Brown A."/>
            <person name="Chapman S.B."/>
            <person name="Chen Z."/>
            <person name="Dunbar C."/>
            <person name="Freedman E."/>
            <person name="Gearin G."/>
            <person name="Gellesch M."/>
            <person name="Goldberg J."/>
            <person name="Griggs A."/>
            <person name="Gujja S."/>
            <person name="Heiman D."/>
            <person name="Howarth C."/>
            <person name="Larson L."/>
            <person name="Lui A."/>
            <person name="MacDonald P.J.P."/>
            <person name="Mehta T."/>
            <person name="Montmayeur A."/>
            <person name="Murphy C."/>
            <person name="Neiman D."/>
            <person name="Pearson M."/>
            <person name="Priest M."/>
            <person name="Roberts A."/>
            <person name="Saif S."/>
            <person name="Shea T."/>
            <person name="Shenoy N."/>
            <person name="Sisk P."/>
            <person name="Stolte C."/>
            <person name="Sykes S."/>
            <person name="Yandava C."/>
            <person name="Wortman J."/>
            <person name="Nusbaum C."/>
            <person name="Birren B."/>
        </authorList>
    </citation>
    <scope>NUCLEOTIDE SEQUENCE</scope>
    <source>
        <strain evidence="2">R3-111a-1</strain>
    </source>
</reference>
<dbReference type="GeneID" id="20353174"/>
<proteinExistence type="predicted"/>
<dbReference type="HOGENOM" id="CLU_806647_0_0_1"/>
<dbReference type="AlphaFoldDB" id="J3PGT6"/>
<feature type="compositionally biased region" description="Polar residues" evidence="1">
    <location>
        <begin position="323"/>
        <end position="334"/>
    </location>
</feature>
<sequence>MNLVWTDSESESENPLAPSSPTQGNSLLWTDDETFNAEMLSIWDDNPASDVDMQDYNNPASYIDGQENNKTTTIQDVGGKNTSTTPPLARTASPFGPVRPNGYMAPFLHRSAACTSLQSLGNSSSSLLDSAPPKTHNPATWPVPALQYMPASALRPSTLSPIRSPHRENWGMAPPVLPRSAFPSKSPEGSPSWRSGGIPRNAPKPATWHQPTLRGGGFPSKAAKSLPAPPPPPRPRHATLAPAPQFPAPRRPWLLLPAPPAPTGRGCRPGRCLRRICPGRPCRGRRRRWPLAPRPRLPSRRRREPQLPARPAPPPPPPAAPMSRTSRGGTSAQERPSRAMPKTD</sequence>
<dbReference type="EMBL" id="GL385403">
    <property type="protein sequence ID" value="EJT69833.1"/>
    <property type="molecule type" value="Genomic_DNA"/>
</dbReference>
<dbReference type="Proteomes" id="UP000006039">
    <property type="component" value="Unassembled WGS sequence"/>
</dbReference>
<reference evidence="2" key="2">
    <citation type="submission" date="2010-07" db="EMBL/GenBank/DDBJ databases">
        <authorList>
            <consortium name="The Broad Institute Genome Sequencing Platform"/>
            <consortium name="Broad Institute Genome Sequencing Center for Infectious Disease"/>
            <person name="Ma L.-J."/>
            <person name="Dead R."/>
            <person name="Young S."/>
            <person name="Zeng Q."/>
            <person name="Koehrsen M."/>
            <person name="Alvarado L."/>
            <person name="Berlin A."/>
            <person name="Chapman S.B."/>
            <person name="Chen Z."/>
            <person name="Freedman E."/>
            <person name="Gellesch M."/>
            <person name="Goldberg J."/>
            <person name="Griggs A."/>
            <person name="Gujja S."/>
            <person name="Heilman E.R."/>
            <person name="Heiman D."/>
            <person name="Hepburn T."/>
            <person name="Howarth C."/>
            <person name="Jen D."/>
            <person name="Larson L."/>
            <person name="Mehta T."/>
            <person name="Neiman D."/>
            <person name="Pearson M."/>
            <person name="Roberts A."/>
            <person name="Saif S."/>
            <person name="Shea T."/>
            <person name="Shenoy N."/>
            <person name="Sisk P."/>
            <person name="Stolte C."/>
            <person name="Sykes S."/>
            <person name="Walk T."/>
            <person name="White J."/>
            <person name="Yandava C."/>
            <person name="Haas B."/>
            <person name="Nusbaum C."/>
            <person name="Birren B."/>
        </authorList>
    </citation>
    <scope>NUCLEOTIDE SEQUENCE</scope>
    <source>
        <strain evidence="2">R3-111a-1</strain>
    </source>
</reference>
<feature type="compositionally biased region" description="Polar residues" evidence="1">
    <location>
        <begin position="60"/>
        <end position="86"/>
    </location>
</feature>
<reference evidence="4" key="1">
    <citation type="submission" date="2010-07" db="EMBL/GenBank/DDBJ databases">
        <title>The genome sequence of Gaeumannomyces graminis var. tritici strain R3-111a-1.</title>
        <authorList>
            <consortium name="The Broad Institute Genome Sequencing Platform"/>
            <person name="Ma L.-J."/>
            <person name="Dead R."/>
            <person name="Young S."/>
            <person name="Zeng Q."/>
            <person name="Koehrsen M."/>
            <person name="Alvarado L."/>
            <person name="Berlin A."/>
            <person name="Chapman S.B."/>
            <person name="Chen Z."/>
            <person name="Freedman E."/>
            <person name="Gellesch M."/>
            <person name="Goldberg J."/>
            <person name="Griggs A."/>
            <person name="Gujja S."/>
            <person name="Heilman E.R."/>
            <person name="Heiman D."/>
            <person name="Hepburn T."/>
            <person name="Howarth C."/>
            <person name="Jen D."/>
            <person name="Larson L."/>
            <person name="Mehta T."/>
            <person name="Neiman D."/>
            <person name="Pearson M."/>
            <person name="Roberts A."/>
            <person name="Saif S."/>
            <person name="Shea T."/>
            <person name="Shenoy N."/>
            <person name="Sisk P."/>
            <person name="Stolte C."/>
            <person name="Sykes S."/>
            <person name="Walk T."/>
            <person name="White J."/>
            <person name="Yandava C."/>
            <person name="Haas B."/>
            <person name="Nusbaum C."/>
            <person name="Birren B."/>
        </authorList>
    </citation>
    <scope>NUCLEOTIDE SEQUENCE [LARGE SCALE GENOMIC DNA]</scope>
    <source>
        <strain evidence="4">R3-111a-1</strain>
    </source>
</reference>
<accession>J3PGT6</accession>
<protein>
    <submittedName>
        <fullName evidence="2 3">Uncharacterized protein</fullName>
    </submittedName>
</protein>
<feature type="region of interest" description="Disordered" evidence="1">
    <location>
        <begin position="60"/>
        <end position="97"/>
    </location>
</feature>
<dbReference type="RefSeq" id="XP_009228881.1">
    <property type="nucleotide sequence ID" value="XM_009230617.1"/>
</dbReference>
<dbReference type="EnsemblFungi" id="EJT69833">
    <property type="protein sequence ID" value="EJT69833"/>
    <property type="gene ID" value="GGTG_12716"/>
</dbReference>
<evidence type="ECO:0000313" key="2">
    <source>
        <dbReference type="EMBL" id="EJT69833.1"/>
    </source>
</evidence>
<reference evidence="3" key="5">
    <citation type="submission" date="2018-04" db="UniProtKB">
        <authorList>
            <consortium name="EnsemblFungi"/>
        </authorList>
    </citation>
    <scope>IDENTIFICATION</scope>
    <source>
        <strain evidence="3">R3-111a-1</strain>
    </source>
</reference>
<organism evidence="2">
    <name type="scientific">Gaeumannomyces tritici (strain R3-111a-1)</name>
    <name type="common">Wheat and barley take-all root rot fungus</name>
    <name type="synonym">Gaeumannomyces graminis var. tritici</name>
    <dbReference type="NCBI Taxonomy" id="644352"/>
    <lineage>
        <taxon>Eukaryota</taxon>
        <taxon>Fungi</taxon>
        <taxon>Dikarya</taxon>
        <taxon>Ascomycota</taxon>
        <taxon>Pezizomycotina</taxon>
        <taxon>Sordariomycetes</taxon>
        <taxon>Sordariomycetidae</taxon>
        <taxon>Magnaporthales</taxon>
        <taxon>Magnaporthaceae</taxon>
        <taxon>Gaeumannomyces</taxon>
    </lineage>
</organism>
<evidence type="ECO:0000313" key="3">
    <source>
        <dbReference type="EnsemblFungi" id="EJT69833"/>
    </source>
</evidence>
<keyword evidence="4" id="KW-1185">Reference proteome</keyword>
<reference evidence="3" key="4">
    <citation type="journal article" date="2015" name="G3 (Bethesda)">
        <title>Genome sequences of three phytopathogenic species of the Magnaporthaceae family of fungi.</title>
        <authorList>
            <person name="Okagaki L.H."/>
            <person name="Nunes C.C."/>
            <person name="Sailsbery J."/>
            <person name="Clay B."/>
            <person name="Brown D."/>
            <person name="John T."/>
            <person name="Oh Y."/>
            <person name="Young N."/>
            <person name="Fitzgerald M."/>
            <person name="Haas B.J."/>
            <person name="Zeng Q."/>
            <person name="Young S."/>
            <person name="Adiconis X."/>
            <person name="Fan L."/>
            <person name="Levin J.Z."/>
            <person name="Mitchell T.K."/>
            <person name="Okubara P.A."/>
            <person name="Farman M.L."/>
            <person name="Kohn L.M."/>
            <person name="Birren B."/>
            <person name="Ma L.-J."/>
            <person name="Dean R.A."/>
        </authorList>
    </citation>
    <scope>NUCLEOTIDE SEQUENCE</scope>
    <source>
        <strain evidence="3">R3-111a-1</strain>
    </source>
</reference>
<feature type="region of interest" description="Disordered" evidence="1">
    <location>
        <begin position="157"/>
        <end position="344"/>
    </location>
</feature>
<evidence type="ECO:0000313" key="4">
    <source>
        <dbReference type="Proteomes" id="UP000006039"/>
    </source>
</evidence>
<evidence type="ECO:0000256" key="1">
    <source>
        <dbReference type="SAM" id="MobiDB-lite"/>
    </source>
</evidence>